<feature type="transmembrane region" description="Helical" evidence="3">
    <location>
        <begin position="12"/>
        <end position="29"/>
    </location>
</feature>
<dbReference type="KEGG" id="bdw:94336353"/>
<name>A0AAD9PLL3_9APIC</name>
<feature type="compositionally biased region" description="Basic and acidic residues" evidence="2">
    <location>
        <begin position="196"/>
        <end position="232"/>
    </location>
</feature>
<keyword evidence="3" id="KW-0472">Membrane</keyword>
<evidence type="ECO:0000256" key="3">
    <source>
        <dbReference type="SAM" id="Phobius"/>
    </source>
</evidence>
<evidence type="ECO:0000256" key="1">
    <source>
        <dbReference type="SAM" id="Coils"/>
    </source>
</evidence>
<feature type="compositionally biased region" description="Basic and acidic residues" evidence="2">
    <location>
        <begin position="240"/>
        <end position="259"/>
    </location>
</feature>
<feature type="coiled-coil region" evidence="1">
    <location>
        <begin position="99"/>
        <end position="126"/>
    </location>
</feature>
<keyword evidence="5" id="KW-1185">Reference proteome</keyword>
<sequence>MELVHDHLILKSFFILLIGILHTSSSYGGRAGKFSFSQMRSTRWTTCTSCLTSTPSSMDQAKMEVLNLRDKVDFQFTNFINIMRENCAVISKGVDTNYLQQIQKACEDIEEKLQEVNAAIKQDHTEYAEKLTGDDVTQVKDINNKCKNIMHRVERFVFDGISSFKSIFITLSNEYKMHIPESGSEKESKKKEIGLIQIHQREEKEETEKSKVKEKEETEKIKSNPNDEKIELIEPASEENVNKPENHNDTSANNDKEIKPSAVKEAVVEKKKEDSEQESERFTIDLERVPASAIVRVMESFKTDLKIESEKLLPKVLLNAKS</sequence>
<organism evidence="4 5">
    <name type="scientific">Babesia duncani</name>
    <dbReference type="NCBI Taxonomy" id="323732"/>
    <lineage>
        <taxon>Eukaryota</taxon>
        <taxon>Sar</taxon>
        <taxon>Alveolata</taxon>
        <taxon>Apicomplexa</taxon>
        <taxon>Aconoidasida</taxon>
        <taxon>Piroplasmida</taxon>
        <taxon>Babesiidae</taxon>
        <taxon>Babesia</taxon>
    </lineage>
</organism>
<dbReference type="Proteomes" id="UP001214638">
    <property type="component" value="Unassembled WGS sequence"/>
</dbReference>
<gene>
    <name evidence="4" type="ORF">BdWA1_002055</name>
</gene>
<dbReference type="RefSeq" id="XP_067803648.1">
    <property type="nucleotide sequence ID" value="XM_067947084.1"/>
</dbReference>
<reference evidence="4" key="1">
    <citation type="journal article" date="2023" name="Nat. Microbiol.">
        <title>Babesia duncani multi-omics identifies virulence factors and drug targets.</title>
        <authorList>
            <person name="Singh P."/>
            <person name="Lonardi S."/>
            <person name="Liang Q."/>
            <person name="Vydyam P."/>
            <person name="Khabirova E."/>
            <person name="Fang T."/>
            <person name="Gihaz S."/>
            <person name="Thekkiniath J."/>
            <person name="Munshi M."/>
            <person name="Abel S."/>
            <person name="Ciampossin L."/>
            <person name="Batugedara G."/>
            <person name="Gupta M."/>
            <person name="Lu X.M."/>
            <person name="Lenz T."/>
            <person name="Chakravarty S."/>
            <person name="Cornillot E."/>
            <person name="Hu Y."/>
            <person name="Ma W."/>
            <person name="Gonzalez L.M."/>
            <person name="Sanchez S."/>
            <person name="Estrada K."/>
            <person name="Sanchez-Flores A."/>
            <person name="Montero E."/>
            <person name="Harb O.S."/>
            <person name="Le Roch K.G."/>
            <person name="Mamoun C.B."/>
        </authorList>
    </citation>
    <scope>NUCLEOTIDE SEQUENCE</scope>
    <source>
        <strain evidence="4">WA1</strain>
    </source>
</reference>
<keyword evidence="3" id="KW-1133">Transmembrane helix</keyword>
<evidence type="ECO:0000313" key="4">
    <source>
        <dbReference type="EMBL" id="KAK2196806.1"/>
    </source>
</evidence>
<dbReference type="GeneID" id="94336353"/>
<feature type="compositionally biased region" description="Basic and acidic residues" evidence="2">
    <location>
        <begin position="266"/>
        <end position="281"/>
    </location>
</feature>
<keyword evidence="1" id="KW-0175">Coiled coil</keyword>
<dbReference type="AlphaFoldDB" id="A0AAD9PLL3"/>
<proteinExistence type="predicted"/>
<dbReference type="EMBL" id="JALLKP010000002">
    <property type="protein sequence ID" value="KAK2196806.1"/>
    <property type="molecule type" value="Genomic_DNA"/>
</dbReference>
<evidence type="ECO:0000256" key="2">
    <source>
        <dbReference type="SAM" id="MobiDB-lite"/>
    </source>
</evidence>
<protein>
    <submittedName>
        <fullName evidence="4">Uncharacterized protein</fullName>
    </submittedName>
</protein>
<keyword evidence="3" id="KW-0812">Transmembrane</keyword>
<accession>A0AAD9PLL3</accession>
<comment type="caution">
    <text evidence="4">The sequence shown here is derived from an EMBL/GenBank/DDBJ whole genome shotgun (WGS) entry which is preliminary data.</text>
</comment>
<evidence type="ECO:0000313" key="5">
    <source>
        <dbReference type="Proteomes" id="UP001214638"/>
    </source>
</evidence>
<feature type="region of interest" description="Disordered" evidence="2">
    <location>
        <begin position="196"/>
        <end position="281"/>
    </location>
</feature>